<proteinExistence type="predicted"/>
<sequence>MEECIYIKFNVYLYVILTSFSCEIYNEVVKNKKLTNLFWQSKYHALSVRGWEVASKGRRSFPLRCDIASADRKRTF</sequence>
<accession>A0A1M6PHL8</accession>
<organism evidence="1 2">
    <name type="scientific">Tepidibacter formicigenes DSM 15518</name>
    <dbReference type="NCBI Taxonomy" id="1123349"/>
    <lineage>
        <taxon>Bacteria</taxon>
        <taxon>Bacillati</taxon>
        <taxon>Bacillota</taxon>
        <taxon>Clostridia</taxon>
        <taxon>Peptostreptococcales</taxon>
        <taxon>Peptostreptococcaceae</taxon>
        <taxon>Tepidibacter</taxon>
    </lineage>
</organism>
<keyword evidence="2" id="KW-1185">Reference proteome</keyword>
<evidence type="ECO:0000313" key="1">
    <source>
        <dbReference type="EMBL" id="SHK07413.1"/>
    </source>
</evidence>
<gene>
    <name evidence="1" type="ORF">SAMN02744037_01567</name>
</gene>
<dbReference type="AlphaFoldDB" id="A0A1M6PHL8"/>
<reference evidence="2" key="1">
    <citation type="submission" date="2016-11" db="EMBL/GenBank/DDBJ databases">
        <authorList>
            <person name="Varghese N."/>
            <person name="Submissions S."/>
        </authorList>
    </citation>
    <scope>NUCLEOTIDE SEQUENCE [LARGE SCALE GENOMIC DNA]</scope>
    <source>
        <strain evidence="2">DSM 15518</strain>
    </source>
</reference>
<dbReference type="Proteomes" id="UP000242497">
    <property type="component" value="Unassembled WGS sequence"/>
</dbReference>
<protein>
    <submittedName>
        <fullName evidence="1">Uncharacterized protein</fullName>
    </submittedName>
</protein>
<dbReference type="EMBL" id="FRAE01000031">
    <property type="protein sequence ID" value="SHK07413.1"/>
    <property type="molecule type" value="Genomic_DNA"/>
</dbReference>
<evidence type="ECO:0000313" key="2">
    <source>
        <dbReference type="Proteomes" id="UP000242497"/>
    </source>
</evidence>
<name>A0A1M6PHL8_9FIRM</name>
<dbReference type="STRING" id="1123349.SAMN02744037_01567"/>